<dbReference type="InterPro" id="IPR047715">
    <property type="entry name" value="EboA_dom"/>
</dbReference>
<protein>
    <submittedName>
        <fullName evidence="1">Uncharacterized protein</fullName>
    </submittedName>
</protein>
<keyword evidence="2" id="KW-1185">Reference proteome</keyword>
<name>A0A2S9H0F6_9BURK</name>
<dbReference type="AlphaFoldDB" id="A0A2S9H0F6"/>
<dbReference type="OrthoDB" id="325673at2"/>
<accession>A0A2S9H0F6</accession>
<evidence type="ECO:0000313" key="2">
    <source>
        <dbReference type="Proteomes" id="UP000237839"/>
    </source>
</evidence>
<proteinExistence type="predicted"/>
<reference evidence="1 2" key="1">
    <citation type="submission" date="2018-02" db="EMBL/GenBank/DDBJ databases">
        <title>Solimicrobium silvestre gen. nov., sp. nov., isolated from alpine forest soil.</title>
        <authorList>
            <person name="Margesin R."/>
            <person name="Albuquerque L."/>
            <person name="Zhang D.-C."/>
            <person name="Froufe H.J.C."/>
            <person name="Severino R."/>
            <person name="Roxo I."/>
            <person name="Egas C."/>
            <person name="Da Costa M.S."/>
        </authorList>
    </citation>
    <scope>NUCLEOTIDE SEQUENCE [LARGE SCALE GENOMIC DNA]</scope>
    <source>
        <strain evidence="1 2">S20-91</strain>
    </source>
</reference>
<dbReference type="RefSeq" id="WP_105531481.1">
    <property type="nucleotide sequence ID" value="NZ_PUGF01000007.1"/>
</dbReference>
<evidence type="ECO:0000313" key="1">
    <source>
        <dbReference type="EMBL" id="PRC93430.1"/>
    </source>
</evidence>
<sequence>MNSHIEHSEINRINRSLDWLSTTLHQQLDDAANAWFVSQLAQLHNEANEAKLFKALGLAARYVGKSSLLFNEQEAAKLRRGFDPTYWSVDQAVRVAFLLTSFVHQPDEFSARLNRIADSAEINELIALYRGFALYPASAELEPRAREAIRSSMRPIFEAMAHRNPYPADIFDQAAWNQMIVKCFFMDSALWPIQGLEQRANPELARILVDLAHERWAAGRAINPELWRCVAPHADSTGLAALDRVMSSGSEPERIAVYWSLCDATSPQTKELQVLHQRCIQQDLSEKALAFQWNTLNPAQLETL</sequence>
<dbReference type="Proteomes" id="UP000237839">
    <property type="component" value="Unassembled WGS sequence"/>
</dbReference>
<comment type="caution">
    <text evidence="1">The sequence shown here is derived from an EMBL/GenBank/DDBJ whole genome shotgun (WGS) entry which is preliminary data.</text>
</comment>
<organism evidence="1 2">
    <name type="scientific">Solimicrobium silvestre</name>
    <dbReference type="NCBI Taxonomy" id="2099400"/>
    <lineage>
        <taxon>Bacteria</taxon>
        <taxon>Pseudomonadati</taxon>
        <taxon>Pseudomonadota</taxon>
        <taxon>Betaproteobacteria</taxon>
        <taxon>Burkholderiales</taxon>
        <taxon>Oxalobacteraceae</taxon>
        <taxon>Solimicrobium</taxon>
    </lineage>
</organism>
<dbReference type="NCBIfam" id="NF035938">
    <property type="entry name" value="EboA_domain"/>
    <property type="match status" value="1"/>
</dbReference>
<gene>
    <name evidence="1" type="ORF">S2091_1817</name>
</gene>
<dbReference type="EMBL" id="PUGF01000007">
    <property type="protein sequence ID" value="PRC93430.1"/>
    <property type="molecule type" value="Genomic_DNA"/>
</dbReference>